<dbReference type="Gene3D" id="3.40.50.300">
    <property type="entry name" value="P-loop containing nucleotide triphosphate hydrolases"/>
    <property type="match status" value="2"/>
</dbReference>
<keyword evidence="1" id="KW-1133">Transmembrane helix</keyword>
<evidence type="ECO:0000256" key="1">
    <source>
        <dbReference type="SAM" id="Phobius"/>
    </source>
</evidence>
<evidence type="ECO:0000313" key="3">
    <source>
        <dbReference type="EMBL" id="MFC7296287.1"/>
    </source>
</evidence>
<evidence type="ECO:0000313" key="4">
    <source>
        <dbReference type="Proteomes" id="UP001596506"/>
    </source>
</evidence>
<accession>A0ABW2IYW1</accession>
<keyword evidence="1" id="KW-0812">Transmembrane</keyword>
<protein>
    <submittedName>
        <fullName evidence="3">Type IV conjugative transfer system coupling protein TraD</fullName>
    </submittedName>
</protein>
<sequence length="683" mass="76768">MATQTLEALLRPPVEFYSGTVSVCAAGICLVAPSLLMMTPSVAYTSAVILVVFGLYRFYQGSSVIKYQRNLRRLPRFAMSSDQIPCFKNHLYLGQGFRWTQTHTQRLKDTMAPISAKYIRPSRINNFARELERKLEGSKLQWIADLTSKDHPLNPVRPYPAVGGNPVTHAVELEEKQVLLAMSERVGHTLCLGTTRVGKSRLAEILIEQDIRRNDGPVILLDPKSDAGLLTRMYMAAKRAGREDDFYMFHLGFPDSSARYNAVGNFSRITEIAGRISGQLSAEGNSAAFKEFAWRFINIVARALVSLGQRPDYNNILRYVTDIEPLFCEYMDWWLPRNGEEGWIEDINAMAGDAEKKYKANPRLAKHANPRTEALRQYVEQLHVSDPVLHGLLSALRYDKTYFDKLVASLLPLLEKLTTGKIGKLLAPDYFDVTDERPIFDWTQIIRKRGIVYVGLDAMSDTEVSSAVGNSMFSDLVSTCGHIYKHGFEHGMLEGQANSLPKVCLHADEFSDLIGDEFLPMVNKSGGSGMQITAYSQSRQDLEARLGNVAKARQVEGNFNNLIMLRVKEKDTAELLTNQLPEVEIAQIMTVSGANDSSDTDSSVDFTSSTQDRISMLRVPMLEPGHITALPKGQAFCLLDGGQLWKVRFPLPVEDDDDDMPENMQALTREMDRNYHTAEQWWN</sequence>
<dbReference type="Pfam" id="PF12696">
    <property type="entry name" value="TraG-D_C"/>
    <property type="match status" value="1"/>
</dbReference>
<dbReference type="Proteomes" id="UP001596506">
    <property type="component" value="Unassembled WGS sequence"/>
</dbReference>
<dbReference type="NCBIfam" id="TIGR03754">
    <property type="entry name" value="conj_TOL_TraD"/>
    <property type="match status" value="1"/>
</dbReference>
<keyword evidence="1" id="KW-0472">Membrane</keyword>
<dbReference type="RefSeq" id="WP_100689777.1">
    <property type="nucleotide sequence ID" value="NZ_JBHTBD010000009.1"/>
</dbReference>
<evidence type="ECO:0000259" key="2">
    <source>
        <dbReference type="Pfam" id="PF12696"/>
    </source>
</evidence>
<dbReference type="InterPro" id="IPR032689">
    <property type="entry name" value="TraG-D_C"/>
</dbReference>
<name>A0ABW2IYW1_9GAMM</name>
<keyword evidence="4" id="KW-1185">Reference proteome</keyword>
<organism evidence="3 4">
    <name type="scientific">Marinobacter aromaticivorans</name>
    <dbReference type="NCBI Taxonomy" id="1494078"/>
    <lineage>
        <taxon>Bacteria</taxon>
        <taxon>Pseudomonadati</taxon>
        <taxon>Pseudomonadota</taxon>
        <taxon>Gammaproteobacteria</taxon>
        <taxon>Pseudomonadales</taxon>
        <taxon>Marinobacteraceae</taxon>
        <taxon>Marinobacter</taxon>
    </lineage>
</organism>
<proteinExistence type="predicted"/>
<dbReference type="InterPro" id="IPR022458">
    <property type="entry name" value="Conjugative_coupling_TraG/TraD"/>
</dbReference>
<feature type="transmembrane region" description="Helical" evidence="1">
    <location>
        <begin position="42"/>
        <end position="59"/>
    </location>
</feature>
<gene>
    <name evidence="3" type="primary">traD</name>
    <name evidence="3" type="ORF">ACFQQA_16330</name>
</gene>
<dbReference type="InterPro" id="IPR027417">
    <property type="entry name" value="P-loop_NTPase"/>
</dbReference>
<dbReference type="CDD" id="cd01127">
    <property type="entry name" value="TrwB_TraG_TraD_VirD4"/>
    <property type="match status" value="1"/>
</dbReference>
<dbReference type="NCBIfam" id="TIGR03743">
    <property type="entry name" value="SXT_TraD"/>
    <property type="match status" value="1"/>
</dbReference>
<feature type="transmembrane region" description="Helical" evidence="1">
    <location>
        <begin position="16"/>
        <end position="35"/>
    </location>
</feature>
<comment type="caution">
    <text evidence="3">The sequence shown here is derived from an EMBL/GenBank/DDBJ whole genome shotgun (WGS) entry which is preliminary data.</text>
</comment>
<dbReference type="EMBL" id="JBHTBD010000009">
    <property type="protein sequence ID" value="MFC7296287.1"/>
    <property type="molecule type" value="Genomic_DNA"/>
</dbReference>
<dbReference type="InterPro" id="IPR022503">
    <property type="entry name" value="Conj_coupling_TraG/TraD_PFGI-1"/>
</dbReference>
<feature type="domain" description="TraD/TraG TraM recognition site" evidence="2">
    <location>
        <begin position="505"/>
        <end position="632"/>
    </location>
</feature>
<reference evidence="4" key="1">
    <citation type="journal article" date="2019" name="Int. J. Syst. Evol. Microbiol.">
        <title>The Global Catalogue of Microorganisms (GCM) 10K type strain sequencing project: providing services to taxonomists for standard genome sequencing and annotation.</title>
        <authorList>
            <consortium name="The Broad Institute Genomics Platform"/>
            <consortium name="The Broad Institute Genome Sequencing Center for Infectious Disease"/>
            <person name="Wu L."/>
            <person name="Ma J."/>
        </authorList>
    </citation>
    <scope>NUCLEOTIDE SEQUENCE [LARGE SCALE GENOMIC DNA]</scope>
    <source>
        <strain evidence="4">CCUG 60559</strain>
    </source>
</reference>
<dbReference type="SUPFAM" id="SSF52540">
    <property type="entry name" value="P-loop containing nucleoside triphosphate hydrolases"/>
    <property type="match status" value="1"/>
</dbReference>